<keyword evidence="1" id="KW-0472">Membrane</keyword>
<feature type="transmembrane region" description="Helical" evidence="1">
    <location>
        <begin position="137"/>
        <end position="157"/>
    </location>
</feature>
<dbReference type="OrthoDB" id="2560628at2759"/>
<sequence>MASQEKQRRLHKLLAVLLSRDFQLHKVFRQVLQLDTVSNSELTSLPSTFFSTPDIIYVLIRHGRRGYSGWGFLLVYCILPVTSSSVQIGDSNTTSITGAIINSIGIYALLMALSGVIYEAATYIPNYNVKIGRTIQLVLHVLTTGGIALAAVGASNLSSDASSPDKLSKDHDNQRAGYLILFLVSIFLTANCLYTYFRLRSHDHKSLALKLVFWIFPALPFVATRIIYSITYAFSNNPSLSPVTGTFGVKFGLIFLVQLIAALCLAVGGAVSLDIPRQTRIQTDVHLEPFDRPQRV</sequence>
<dbReference type="Proteomes" id="UP000799772">
    <property type="component" value="Unassembled WGS sequence"/>
</dbReference>
<evidence type="ECO:0000313" key="3">
    <source>
        <dbReference type="EMBL" id="KAF2103173.1"/>
    </source>
</evidence>
<feature type="transmembrane region" description="Helical" evidence="1">
    <location>
        <begin position="100"/>
        <end position="125"/>
    </location>
</feature>
<reference evidence="3" key="1">
    <citation type="journal article" date="2020" name="Stud. Mycol.">
        <title>101 Dothideomycetes genomes: a test case for predicting lifestyles and emergence of pathogens.</title>
        <authorList>
            <person name="Haridas S."/>
            <person name="Albert R."/>
            <person name="Binder M."/>
            <person name="Bloem J."/>
            <person name="Labutti K."/>
            <person name="Salamov A."/>
            <person name="Andreopoulos B."/>
            <person name="Baker S."/>
            <person name="Barry K."/>
            <person name="Bills G."/>
            <person name="Bluhm B."/>
            <person name="Cannon C."/>
            <person name="Castanera R."/>
            <person name="Culley D."/>
            <person name="Daum C."/>
            <person name="Ezra D."/>
            <person name="Gonzalez J."/>
            <person name="Henrissat B."/>
            <person name="Kuo A."/>
            <person name="Liang C."/>
            <person name="Lipzen A."/>
            <person name="Lutzoni F."/>
            <person name="Magnuson J."/>
            <person name="Mondo S."/>
            <person name="Nolan M."/>
            <person name="Ohm R."/>
            <person name="Pangilinan J."/>
            <person name="Park H.-J."/>
            <person name="Ramirez L."/>
            <person name="Alfaro M."/>
            <person name="Sun H."/>
            <person name="Tritt A."/>
            <person name="Yoshinaga Y."/>
            <person name="Zwiers L.-H."/>
            <person name="Turgeon B."/>
            <person name="Goodwin S."/>
            <person name="Spatafora J."/>
            <person name="Crous P."/>
            <person name="Grigoriev I."/>
        </authorList>
    </citation>
    <scope>NUCLEOTIDE SEQUENCE</scope>
    <source>
        <strain evidence="3">CBS 133067</strain>
    </source>
</reference>
<evidence type="ECO:0000313" key="4">
    <source>
        <dbReference type="Proteomes" id="UP000799772"/>
    </source>
</evidence>
<gene>
    <name evidence="3" type="ORF">NA57DRAFT_52703</name>
</gene>
<proteinExistence type="predicted"/>
<dbReference type="AlphaFoldDB" id="A0A9P4INH9"/>
<name>A0A9P4INH9_9PEZI</name>
<dbReference type="Pfam" id="PF24800">
    <property type="entry name" value="DUF7702"/>
    <property type="match status" value="1"/>
</dbReference>
<feature type="transmembrane region" description="Helical" evidence="1">
    <location>
        <begin position="251"/>
        <end position="273"/>
    </location>
</feature>
<feature type="transmembrane region" description="Helical" evidence="1">
    <location>
        <begin position="177"/>
        <end position="199"/>
    </location>
</feature>
<evidence type="ECO:0000259" key="2">
    <source>
        <dbReference type="Pfam" id="PF24800"/>
    </source>
</evidence>
<feature type="domain" description="DUF7702" evidence="2">
    <location>
        <begin position="56"/>
        <end position="268"/>
    </location>
</feature>
<dbReference type="PANTHER" id="PTHR42109">
    <property type="entry name" value="UNPLACED GENOMIC SCAFFOLD UM_SCAF_CONTIG_1.265, WHOLE GENOME SHOTGUN SEQUENCE"/>
    <property type="match status" value="1"/>
</dbReference>
<evidence type="ECO:0000256" key="1">
    <source>
        <dbReference type="SAM" id="Phobius"/>
    </source>
</evidence>
<feature type="transmembrane region" description="Helical" evidence="1">
    <location>
        <begin position="70"/>
        <end position="88"/>
    </location>
</feature>
<dbReference type="PANTHER" id="PTHR42109:SF3">
    <property type="entry name" value="INTEGRAL MEMBRANE PROTEIN (AFU_ORTHOLOGUE AFUA_5G00100)"/>
    <property type="match status" value="1"/>
</dbReference>
<dbReference type="InterPro" id="IPR056119">
    <property type="entry name" value="DUF7702"/>
</dbReference>
<keyword evidence="1" id="KW-1133">Transmembrane helix</keyword>
<accession>A0A9P4INH9</accession>
<organism evidence="3 4">
    <name type="scientific">Rhizodiscina lignyota</name>
    <dbReference type="NCBI Taxonomy" id="1504668"/>
    <lineage>
        <taxon>Eukaryota</taxon>
        <taxon>Fungi</taxon>
        <taxon>Dikarya</taxon>
        <taxon>Ascomycota</taxon>
        <taxon>Pezizomycotina</taxon>
        <taxon>Dothideomycetes</taxon>
        <taxon>Pleosporomycetidae</taxon>
        <taxon>Aulographales</taxon>
        <taxon>Rhizodiscinaceae</taxon>
        <taxon>Rhizodiscina</taxon>
    </lineage>
</organism>
<feature type="transmembrane region" description="Helical" evidence="1">
    <location>
        <begin position="211"/>
        <end position="231"/>
    </location>
</feature>
<dbReference type="EMBL" id="ML978122">
    <property type="protein sequence ID" value="KAF2103173.1"/>
    <property type="molecule type" value="Genomic_DNA"/>
</dbReference>
<protein>
    <recommendedName>
        <fullName evidence="2">DUF7702 domain-containing protein</fullName>
    </recommendedName>
</protein>
<comment type="caution">
    <text evidence="3">The sequence shown here is derived from an EMBL/GenBank/DDBJ whole genome shotgun (WGS) entry which is preliminary data.</text>
</comment>
<keyword evidence="1" id="KW-0812">Transmembrane</keyword>
<keyword evidence="4" id="KW-1185">Reference proteome</keyword>